<reference evidence="2 3" key="1">
    <citation type="journal article" date="2023" name="Plants (Basel)">
        <title>Bridging the Gap: Combining Genomics and Transcriptomics Approaches to Understand Stylosanthes scabra, an Orphan Legume from the Brazilian Caatinga.</title>
        <authorList>
            <person name="Ferreira-Neto J.R.C."/>
            <person name="da Silva M.D."/>
            <person name="Binneck E."/>
            <person name="de Melo N.F."/>
            <person name="da Silva R.H."/>
            <person name="de Melo A.L.T.M."/>
            <person name="Pandolfi V."/>
            <person name="Bustamante F.O."/>
            <person name="Brasileiro-Vidal A.C."/>
            <person name="Benko-Iseppon A.M."/>
        </authorList>
    </citation>
    <scope>NUCLEOTIDE SEQUENCE [LARGE SCALE GENOMIC DNA]</scope>
    <source>
        <tissue evidence="2">Leaves</tissue>
    </source>
</reference>
<comment type="caution">
    <text evidence="2">The sequence shown here is derived from an EMBL/GenBank/DDBJ whole genome shotgun (WGS) entry which is preliminary data.</text>
</comment>
<protein>
    <submittedName>
        <fullName evidence="2">Uncharacterized protein</fullName>
    </submittedName>
</protein>
<name>A0ABU6TUB5_9FABA</name>
<evidence type="ECO:0000313" key="2">
    <source>
        <dbReference type="EMBL" id="MED6152460.1"/>
    </source>
</evidence>
<evidence type="ECO:0000313" key="3">
    <source>
        <dbReference type="Proteomes" id="UP001341840"/>
    </source>
</evidence>
<sequence>KNEERKLGEQKRRKLKHSVRAPTPRHGDSRLGIQNSNPGVDHPRLGVAEQAHPGYSRPTPRRPTQCLGVASNLKLKYRRPEPSLSIQKPRLGAEMKPRRGKPSVKQCRAKPNPESHA</sequence>
<feature type="non-terminal residue" evidence="2">
    <location>
        <position position="1"/>
    </location>
</feature>
<evidence type="ECO:0000256" key="1">
    <source>
        <dbReference type="SAM" id="MobiDB-lite"/>
    </source>
</evidence>
<feature type="region of interest" description="Disordered" evidence="1">
    <location>
        <begin position="78"/>
        <end position="117"/>
    </location>
</feature>
<organism evidence="2 3">
    <name type="scientific">Stylosanthes scabra</name>
    <dbReference type="NCBI Taxonomy" id="79078"/>
    <lineage>
        <taxon>Eukaryota</taxon>
        <taxon>Viridiplantae</taxon>
        <taxon>Streptophyta</taxon>
        <taxon>Embryophyta</taxon>
        <taxon>Tracheophyta</taxon>
        <taxon>Spermatophyta</taxon>
        <taxon>Magnoliopsida</taxon>
        <taxon>eudicotyledons</taxon>
        <taxon>Gunneridae</taxon>
        <taxon>Pentapetalae</taxon>
        <taxon>rosids</taxon>
        <taxon>fabids</taxon>
        <taxon>Fabales</taxon>
        <taxon>Fabaceae</taxon>
        <taxon>Papilionoideae</taxon>
        <taxon>50 kb inversion clade</taxon>
        <taxon>dalbergioids sensu lato</taxon>
        <taxon>Dalbergieae</taxon>
        <taxon>Pterocarpus clade</taxon>
        <taxon>Stylosanthes</taxon>
    </lineage>
</organism>
<feature type="compositionally biased region" description="Basic and acidic residues" evidence="1">
    <location>
        <begin position="1"/>
        <end position="10"/>
    </location>
</feature>
<feature type="region of interest" description="Disordered" evidence="1">
    <location>
        <begin position="1"/>
        <end position="65"/>
    </location>
</feature>
<dbReference type="Proteomes" id="UP001341840">
    <property type="component" value="Unassembled WGS sequence"/>
</dbReference>
<dbReference type="EMBL" id="JASCZI010092520">
    <property type="protein sequence ID" value="MED6152460.1"/>
    <property type="molecule type" value="Genomic_DNA"/>
</dbReference>
<accession>A0ABU6TUB5</accession>
<gene>
    <name evidence="2" type="ORF">PIB30_092348</name>
</gene>
<proteinExistence type="predicted"/>
<keyword evidence="3" id="KW-1185">Reference proteome</keyword>